<evidence type="ECO:0000256" key="4">
    <source>
        <dbReference type="ARBA" id="ARBA00022452"/>
    </source>
</evidence>
<dbReference type="PRINTS" id="PR00182">
    <property type="entry name" value="ECOLNEIPORIN"/>
</dbReference>
<dbReference type="PANTHER" id="PTHR34501">
    <property type="entry name" value="PROTEIN YDDL-RELATED"/>
    <property type="match status" value="1"/>
</dbReference>
<dbReference type="CDD" id="cd00342">
    <property type="entry name" value="gram_neg_porins"/>
    <property type="match status" value="1"/>
</dbReference>
<keyword evidence="6 11" id="KW-0732">Signal</keyword>
<dbReference type="InterPro" id="IPR023614">
    <property type="entry name" value="Porin_dom_sf"/>
</dbReference>
<comment type="subcellular location">
    <subcellularLocation>
        <location evidence="1">Cell outer membrane</location>
        <topology evidence="1">Multi-pass membrane protein</topology>
    </subcellularLocation>
</comment>
<keyword evidence="3" id="KW-0813">Transport</keyword>
<dbReference type="Gene3D" id="2.40.160.10">
    <property type="entry name" value="Porin"/>
    <property type="match status" value="1"/>
</dbReference>
<dbReference type="InterPro" id="IPR001702">
    <property type="entry name" value="Porin_Gram-ve"/>
</dbReference>
<evidence type="ECO:0000256" key="9">
    <source>
        <dbReference type="ARBA" id="ARBA00023136"/>
    </source>
</evidence>
<dbReference type="EMBL" id="RDQM01000007">
    <property type="protein sequence ID" value="RMW98508.1"/>
    <property type="molecule type" value="Genomic_DNA"/>
</dbReference>
<dbReference type="PANTHER" id="PTHR34501:SF9">
    <property type="entry name" value="MAJOR OUTER MEMBRANE PROTEIN P.IA"/>
    <property type="match status" value="1"/>
</dbReference>
<evidence type="ECO:0000256" key="3">
    <source>
        <dbReference type="ARBA" id="ARBA00022448"/>
    </source>
</evidence>
<comment type="subunit">
    <text evidence="2">Homotrimer.</text>
</comment>
<dbReference type="InterPro" id="IPR050298">
    <property type="entry name" value="Gram-neg_bact_OMP"/>
</dbReference>
<keyword evidence="5" id="KW-0812">Transmembrane</keyword>
<evidence type="ECO:0000256" key="7">
    <source>
        <dbReference type="ARBA" id="ARBA00023065"/>
    </source>
</evidence>
<dbReference type="Pfam" id="PF13609">
    <property type="entry name" value="Porin_4"/>
    <property type="match status" value="1"/>
</dbReference>
<accession>A0A3M6Q7D2</accession>
<keyword evidence="15" id="KW-1185">Reference proteome</keyword>
<evidence type="ECO:0000256" key="11">
    <source>
        <dbReference type="SAM" id="SignalP"/>
    </source>
</evidence>
<dbReference type="Proteomes" id="UP000267035">
    <property type="component" value="Unassembled WGS sequence"/>
</dbReference>
<keyword evidence="4" id="KW-1134">Transmembrane beta strand</keyword>
<evidence type="ECO:0000313" key="16">
    <source>
        <dbReference type="Proteomes" id="UP000267521"/>
    </source>
</evidence>
<dbReference type="SUPFAM" id="SSF56935">
    <property type="entry name" value="Porins"/>
    <property type="match status" value="1"/>
</dbReference>
<protein>
    <submittedName>
        <fullName evidence="14">Porin</fullName>
    </submittedName>
</protein>
<dbReference type="EMBL" id="RDQL01000010">
    <property type="protein sequence ID" value="RMW98724.1"/>
    <property type="molecule type" value="Genomic_DNA"/>
</dbReference>
<dbReference type="InterPro" id="IPR002299">
    <property type="entry name" value="Porin_Neis"/>
</dbReference>
<dbReference type="GO" id="GO:0046930">
    <property type="term" value="C:pore complex"/>
    <property type="evidence" value="ECO:0007669"/>
    <property type="project" value="UniProtKB-KW"/>
</dbReference>
<evidence type="ECO:0000256" key="5">
    <source>
        <dbReference type="ARBA" id="ARBA00022692"/>
    </source>
</evidence>
<dbReference type="AlphaFoldDB" id="A0A3M6Q7D2"/>
<evidence type="ECO:0000256" key="6">
    <source>
        <dbReference type="ARBA" id="ARBA00022729"/>
    </source>
</evidence>
<dbReference type="GO" id="GO:0034220">
    <property type="term" value="P:monoatomic ion transmembrane transport"/>
    <property type="evidence" value="ECO:0007669"/>
    <property type="project" value="InterPro"/>
</dbReference>
<comment type="caution">
    <text evidence="14">The sequence shown here is derived from an EMBL/GenBank/DDBJ whole genome shotgun (WGS) entry which is preliminary data.</text>
</comment>
<evidence type="ECO:0000259" key="12">
    <source>
        <dbReference type="Pfam" id="PF13609"/>
    </source>
</evidence>
<dbReference type="Proteomes" id="UP000267521">
    <property type="component" value="Unassembled WGS sequence"/>
</dbReference>
<name>A0A3M6Q7D2_9BURK</name>
<reference evidence="15 16" key="1">
    <citation type="submission" date="2018-10" db="EMBL/GenBank/DDBJ databases">
        <title>Comamonadaceae CDC group NO-1 genome sequencing and assembly.</title>
        <authorList>
            <person name="Bernier A.-M."/>
            <person name="Bernard K."/>
        </authorList>
    </citation>
    <scope>NUCLEOTIDE SEQUENCE [LARGE SCALE GENOMIC DNA]</scope>
    <source>
        <strain evidence="14 15">NML161473</strain>
        <strain evidence="13 16">NML970147</strain>
    </source>
</reference>
<accession>A0A3M6Q7X0</accession>
<keyword evidence="10" id="KW-0998">Cell outer membrane</keyword>
<evidence type="ECO:0000313" key="14">
    <source>
        <dbReference type="EMBL" id="RMW98724.1"/>
    </source>
</evidence>
<feature type="domain" description="Porin" evidence="12">
    <location>
        <begin position="16"/>
        <end position="294"/>
    </location>
</feature>
<dbReference type="InterPro" id="IPR033900">
    <property type="entry name" value="Gram_neg_porin_domain"/>
</dbReference>
<dbReference type="GO" id="GO:0009279">
    <property type="term" value="C:cell outer membrane"/>
    <property type="evidence" value="ECO:0007669"/>
    <property type="project" value="UniProtKB-SubCell"/>
</dbReference>
<keyword evidence="9" id="KW-0472">Membrane</keyword>
<evidence type="ECO:0000313" key="13">
    <source>
        <dbReference type="EMBL" id="RMW98508.1"/>
    </source>
</evidence>
<keyword evidence="8" id="KW-0626">Porin</keyword>
<evidence type="ECO:0000256" key="1">
    <source>
        <dbReference type="ARBA" id="ARBA00004571"/>
    </source>
</evidence>
<feature type="chain" id="PRO_5017961603" evidence="11">
    <location>
        <begin position="24"/>
        <end position="322"/>
    </location>
</feature>
<dbReference type="GO" id="GO:0015288">
    <property type="term" value="F:porin activity"/>
    <property type="evidence" value="ECO:0007669"/>
    <property type="project" value="UniProtKB-KW"/>
</dbReference>
<evidence type="ECO:0000256" key="10">
    <source>
        <dbReference type="ARBA" id="ARBA00023237"/>
    </source>
</evidence>
<keyword evidence="7" id="KW-0406">Ion transport</keyword>
<dbReference type="PRINTS" id="PR00184">
    <property type="entry name" value="NEISSPPORIN"/>
</dbReference>
<evidence type="ECO:0000313" key="15">
    <source>
        <dbReference type="Proteomes" id="UP000267035"/>
    </source>
</evidence>
<feature type="signal peptide" evidence="11">
    <location>
        <begin position="1"/>
        <end position="23"/>
    </location>
</feature>
<evidence type="ECO:0000256" key="2">
    <source>
        <dbReference type="ARBA" id="ARBA00011233"/>
    </source>
</evidence>
<evidence type="ECO:0000256" key="8">
    <source>
        <dbReference type="ARBA" id="ARBA00023114"/>
    </source>
</evidence>
<gene>
    <name evidence="14" type="ORF">EBQ25_08320</name>
    <name evidence="13" type="ORF">EBQ26_06525</name>
</gene>
<organism evidence="14 15">
    <name type="scientific">Allofranklinella schreckenbergeri</name>
    <dbReference type="NCBI Taxonomy" id="1076744"/>
    <lineage>
        <taxon>Bacteria</taxon>
        <taxon>Pseudomonadati</taxon>
        <taxon>Pseudomonadota</taxon>
        <taxon>Betaproteobacteria</taxon>
        <taxon>Burkholderiales</taxon>
        <taxon>Comamonadaceae</taxon>
        <taxon>Allofranklinella</taxon>
    </lineage>
</organism>
<proteinExistence type="predicted"/>
<sequence>MKAMKKHLPLVLLPLLVAGAAHAQSSVTLYGRVNTTVEHQKFQGESAKTAMHTNGSYIGFRGVEDLGGGLKAGFQLEQAIDSTNGASNGFARQSELFLGGNFGKLRVGNYNSTAYTATADYISMHNHDTGSSSDALFAYIVPNEAKIGYVTPEFGGFSAEVGYGLEDNHGGKSPYDLSLSYKAGNFDLAGAFAKHDKAEAYTLRALYTTGNFALGGYVQYDEQSFANQTADRLSARLAAAYTAGASEFHVNVGWADEYDNMAKTGATQLTLGYNYNLSKRTKLYGFYTRIDNEQNAHYGYSLSARPAGKDFSSFAVGLRHLF</sequence>